<dbReference type="Proteomes" id="UP001301769">
    <property type="component" value="Unassembled WGS sequence"/>
</dbReference>
<protein>
    <recommendedName>
        <fullName evidence="4">Lysozyme</fullName>
    </recommendedName>
</protein>
<organism evidence="2 3">
    <name type="scientific">Rhypophila decipiens</name>
    <dbReference type="NCBI Taxonomy" id="261697"/>
    <lineage>
        <taxon>Eukaryota</taxon>
        <taxon>Fungi</taxon>
        <taxon>Dikarya</taxon>
        <taxon>Ascomycota</taxon>
        <taxon>Pezizomycotina</taxon>
        <taxon>Sordariomycetes</taxon>
        <taxon>Sordariomycetidae</taxon>
        <taxon>Sordariales</taxon>
        <taxon>Naviculisporaceae</taxon>
        <taxon>Rhypophila</taxon>
    </lineage>
</organism>
<gene>
    <name evidence="2" type="ORF">QBC37DRAFT_457976</name>
</gene>
<dbReference type="AlphaFoldDB" id="A0AAN6YAP6"/>
<evidence type="ECO:0000256" key="1">
    <source>
        <dbReference type="SAM" id="SignalP"/>
    </source>
</evidence>
<keyword evidence="3" id="KW-1185">Reference proteome</keyword>
<keyword evidence="1" id="KW-0732">Signal</keyword>
<evidence type="ECO:0000313" key="3">
    <source>
        <dbReference type="Proteomes" id="UP001301769"/>
    </source>
</evidence>
<accession>A0AAN6YAP6</accession>
<sequence>MHLLRFIGAVAYLGWVRAQVNEILIYGCLDEDCNDCMNTWSDVLRGNDKISACIDTFSAFYKSAKLEAVSEGDGDAIIGMWSDEGTTGACGLKDPSTGCSSVQVHYSQGPSCLKFMHPNGEWPPQMHITYGLHCWP</sequence>
<evidence type="ECO:0008006" key="4">
    <source>
        <dbReference type="Google" id="ProtNLM"/>
    </source>
</evidence>
<reference evidence="2" key="2">
    <citation type="submission" date="2023-05" db="EMBL/GenBank/DDBJ databases">
        <authorList>
            <consortium name="Lawrence Berkeley National Laboratory"/>
            <person name="Steindorff A."/>
            <person name="Hensen N."/>
            <person name="Bonometti L."/>
            <person name="Westerberg I."/>
            <person name="Brannstrom I.O."/>
            <person name="Guillou S."/>
            <person name="Cros-Aarteil S."/>
            <person name="Calhoun S."/>
            <person name="Haridas S."/>
            <person name="Kuo A."/>
            <person name="Mondo S."/>
            <person name="Pangilinan J."/>
            <person name="Riley R."/>
            <person name="Labutti K."/>
            <person name="Andreopoulos B."/>
            <person name="Lipzen A."/>
            <person name="Chen C."/>
            <person name="Yanf M."/>
            <person name="Daum C."/>
            <person name="Ng V."/>
            <person name="Clum A."/>
            <person name="Ohm R."/>
            <person name="Martin F."/>
            <person name="Silar P."/>
            <person name="Natvig D."/>
            <person name="Lalanne C."/>
            <person name="Gautier V."/>
            <person name="Ament-Velasquez S.L."/>
            <person name="Kruys A."/>
            <person name="Hutchinson M.I."/>
            <person name="Powell A.J."/>
            <person name="Barry K."/>
            <person name="Miller A.N."/>
            <person name="Grigoriev I.V."/>
            <person name="Debuchy R."/>
            <person name="Gladieux P."/>
            <person name="Thoren M.H."/>
            <person name="Johannesson H."/>
        </authorList>
    </citation>
    <scope>NUCLEOTIDE SEQUENCE</scope>
    <source>
        <strain evidence="2">PSN293</strain>
    </source>
</reference>
<name>A0AAN6YAP6_9PEZI</name>
<dbReference type="EMBL" id="MU858076">
    <property type="protein sequence ID" value="KAK4215808.1"/>
    <property type="molecule type" value="Genomic_DNA"/>
</dbReference>
<evidence type="ECO:0000313" key="2">
    <source>
        <dbReference type="EMBL" id="KAK4215808.1"/>
    </source>
</evidence>
<feature type="signal peptide" evidence="1">
    <location>
        <begin position="1"/>
        <end position="18"/>
    </location>
</feature>
<proteinExistence type="predicted"/>
<comment type="caution">
    <text evidence="2">The sequence shown here is derived from an EMBL/GenBank/DDBJ whole genome shotgun (WGS) entry which is preliminary data.</text>
</comment>
<reference evidence="2" key="1">
    <citation type="journal article" date="2023" name="Mol. Phylogenet. Evol.">
        <title>Genome-scale phylogeny and comparative genomics of the fungal order Sordariales.</title>
        <authorList>
            <person name="Hensen N."/>
            <person name="Bonometti L."/>
            <person name="Westerberg I."/>
            <person name="Brannstrom I.O."/>
            <person name="Guillou S."/>
            <person name="Cros-Aarteil S."/>
            <person name="Calhoun S."/>
            <person name="Haridas S."/>
            <person name="Kuo A."/>
            <person name="Mondo S."/>
            <person name="Pangilinan J."/>
            <person name="Riley R."/>
            <person name="LaButti K."/>
            <person name="Andreopoulos B."/>
            <person name="Lipzen A."/>
            <person name="Chen C."/>
            <person name="Yan M."/>
            <person name="Daum C."/>
            <person name="Ng V."/>
            <person name="Clum A."/>
            <person name="Steindorff A."/>
            <person name="Ohm R.A."/>
            <person name="Martin F."/>
            <person name="Silar P."/>
            <person name="Natvig D.O."/>
            <person name="Lalanne C."/>
            <person name="Gautier V."/>
            <person name="Ament-Velasquez S.L."/>
            <person name="Kruys A."/>
            <person name="Hutchinson M.I."/>
            <person name="Powell A.J."/>
            <person name="Barry K."/>
            <person name="Miller A.N."/>
            <person name="Grigoriev I.V."/>
            <person name="Debuchy R."/>
            <person name="Gladieux P."/>
            <person name="Hiltunen Thoren M."/>
            <person name="Johannesson H."/>
        </authorList>
    </citation>
    <scope>NUCLEOTIDE SEQUENCE</scope>
    <source>
        <strain evidence="2">PSN293</strain>
    </source>
</reference>
<feature type="chain" id="PRO_5043014971" description="Lysozyme" evidence="1">
    <location>
        <begin position="19"/>
        <end position="136"/>
    </location>
</feature>